<keyword evidence="6" id="KW-1185">Reference proteome</keyword>
<accession>A0ABV5HQG5</accession>
<organism evidence="5 6">
    <name type="scientific">Vibrio olivae</name>
    <dbReference type="NCBI Taxonomy" id="1243002"/>
    <lineage>
        <taxon>Bacteria</taxon>
        <taxon>Pseudomonadati</taxon>
        <taxon>Pseudomonadota</taxon>
        <taxon>Gammaproteobacteria</taxon>
        <taxon>Vibrionales</taxon>
        <taxon>Vibrionaceae</taxon>
        <taxon>Vibrio</taxon>
    </lineage>
</organism>
<evidence type="ECO:0000313" key="5">
    <source>
        <dbReference type="EMBL" id="MFB9136492.1"/>
    </source>
</evidence>
<keyword evidence="1" id="KW-0813">Transport</keyword>
<proteinExistence type="predicted"/>
<dbReference type="Pfam" id="PF00005">
    <property type="entry name" value="ABC_tran"/>
    <property type="match status" value="1"/>
</dbReference>
<dbReference type="RefSeq" id="WP_390194601.1">
    <property type="nucleotide sequence ID" value="NZ_JBHMEP010000005.1"/>
</dbReference>
<dbReference type="Gene3D" id="3.40.50.300">
    <property type="entry name" value="P-loop containing nucleotide triphosphate hydrolases"/>
    <property type="match status" value="1"/>
</dbReference>
<comment type="caution">
    <text evidence="5">The sequence shown here is derived from an EMBL/GenBank/DDBJ whole genome shotgun (WGS) entry which is preliminary data.</text>
</comment>
<evidence type="ECO:0000256" key="1">
    <source>
        <dbReference type="ARBA" id="ARBA00022448"/>
    </source>
</evidence>
<keyword evidence="3 5" id="KW-0067">ATP-binding</keyword>
<dbReference type="EMBL" id="JBHMEP010000005">
    <property type="protein sequence ID" value="MFB9136492.1"/>
    <property type="molecule type" value="Genomic_DNA"/>
</dbReference>
<name>A0ABV5HQG5_9VIBR</name>
<gene>
    <name evidence="5" type="ORF">ACFFUV_16080</name>
</gene>
<sequence>MSFLQLEQVYYAWRSSTTPSVNGVSLSLDPLECVGLVGGSGSGKSTLIKLILGLAKPQNGHVYWQQQALQQASARQLKDYRQAVQYIPQEPHTSLPPNQNVAQVLSTPLKHLKGLRASYRQLCQAVDQVELPKAILDRNITELSGGQAQRIALARALIVQPQFLLADEPTSGLDLPLREQIKQLLINVCQQNSMGLLLVTHDISLASGLCSRLLVMNNGSVIEDRPTDLLLASPQHSYTQQLLQAVPSLPAAQHAYKA</sequence>
<evidence type="ECO:0000256" key="3">
    <source>
        <dbReference type="ARBA" id="ARBA00022840"/>
    </source>
</evidence>
<dbReference type="SMART" id="SM00382">
    <property type="entry name" value="AAA"/>
    <property type="match status" value="1"/>
</dbReference>
<dbReference type="InterPro" id="IPR027417">
    <property type="entry name" value="P-loop_NTPase"/>
</dbReference>
<dbReference type="PANTHER" id="PTHR43776">
    <property type="entry name" value="TRANSPORT ATP-BINDING PROTEIN"/>
    <property type="match status" value="1"/>
</dbReference>
<dbReference type="InterPro" id="IPR017871">
    <property type="entry name" value="ABC_transporter-like_CS"/>
</dbReference>
<dbReference type="Proteomes" id="UP001589645">
    <property type="component" value="Unassembled WGS sequence"/>
</dbReference>
<protein>
    <submittedName>
        <fullName evidence="5">ABC transporter ATP-binding protein</fullName>
    </submittedName>
</protein>
<dbReference type="GO" id="GO:0005524">
    <property type="term" value="F:ATP binding"/>
    <property type="evidence" value="ECO:0007669"/>
    <property type="project" value="UniProtKB-KW"/>
</dbReference>
<dbReference type="SUPFAM" id="SSF52540">
    <property type="entry name" value="P-loop containing nucleoside triphosphate hydrolases"/>
    <property type="match status" value="1"/>
</dbReference>
<keyword evidence="2" id="KW-0547">Nucleotide-binding</keyword>
<dbReference type="PROSITE" id="PS00211">
    <property type="entry name" value="ABC_TRANSPORTER_1"/>
    <property type="match status" value="1"/>
</dbReference>
<dbReference type="InterPro" id="IPR003593">
    <property type="entry name" value="AAA+_ATPase"/>
</dbReference>
<dbReference type="InterPro" id="IPR003439">
    <property type="entry name" value="ABC_transporter-like_ATP-bd"/>
</dbReference>
<dbReference type="PROSITE" id="PS50893">
    <property type="entry name" value="ABC_TRANSPORTER_2"/>
    <property type="match status" value="1"/>
</dbReference>
<dbReference type="InterPro" id="IPR050319">
    <property type="entry name" value="ABC_transp_ATP-bind"/>
</dbReference>
<evidence type="ECO:0000313" key="6">
    <source>
        <dbReference type="Proteomes" id="UP001589645"/>
    </source>
</evidence>
<feature type="domain" description="ABC transporter" evidence="4">
    <location>
        <begin position="4"/>
        <end position="243"/>
    </location>
</feature>
<reference evidence="5 6" key="1">
    <citation type="submission" date="2024-09" db="EMBL/GenBank/DDBJ databases">
        <authorList>
            <person name="Sun Q."/>
            <person name="Mori K."/>
        </authorList>
    </citation>
    <scope>NUCLEOTIDE SEQUENCE [LARGE SCALE GENOMIC DNA]</scope>
    <source>
        <strain evidence="5 6">CECT 8064</strain>
    </source>
</reference>
<evidence type="ECO:0000259" key="4">
    <source>
        <dbReference type="PROSITE" id="PS50893"/>
    </source>
</evidence>
<evidence type="ECO:0000256" key="2">
    <source>
        <dbReference type="ARBA" id="ARBA00022741"/>
    </source>
</evidence>